<proteinExistence type="predicted"/>
<protein>
    <submittedName>
        <fullName evidence="3">DUF3464 family protein</fullName>
    </submittedName>
</protein>
<name>A0A6B1F2W4_9SYNE</name>
<reference evidence="3" key="1">
    <citation type="submission" date="2019-09" db="EMBL/GenBank/DDBJ databases">
        <title>Characterisation of the sponge microbiome using genome-centric metagenomics.</title>
        <authorList>
            <person name="Engelberts J.P."/>
            <person name="Robbins S.J."/>
            <person name="De Goeij J.M."/>
            <person name="Aranda M."/>
            <person name="Bell S.C."/>
            <person name="Webster N.S."/>
        </authorList>
    </citation>
    <scope>NUCLEOTIDE SEQUENCE</scope>
    <source>
        <strain evidence="3">SB0676_bin_10</strain>
    </source>
</reference>
<dbReference type="InterPro" id="IPR021855">
    <property type="entry name" value="PAM68-like"/>
</dbReference>
<dbReference type="AlphaFoldDB" id="A0A6B1F2W4"/>
<dbReference type="PANTHER" id="PTHR34575">
    <property type="entry name" value="PROTEIN PAM68, CHLOROPLASTIC"/>
    <property type="match status" value="1"/>
</dbReference>
<organism evidence="3">
    <name type="scientific">Synechococcus sp. SB0676_bin_10</name>
    <dbReference type="NCBI Taxonomy" id="2604869"/>
    <lineage>
        <taxon>Bacteria</taxon>
        <taxon>Bacillati</taxon>
        <taxon>Cyanobacteriota</taxon>
        <taxon>Cyanophyceae</taxon>
        <taxon>Synechococcales</taxon>
        <taxon>Synechococcaceae</taxon>
        <taxon>Synechococcus</taxon>
    </lineage>
</organism>
<dbReference type="EMBL" id="VYDO01000051">
    <property type="protein sequence ID" value="MYG37660.1"/>
    <property type="molecule type" value="Genomic_DNA"/>
</dbReference>
<sequence>MAAAEQPSKGFGGSGDAVGPPRKRKVHQRTHSPRNSAEKTARQRSAIPDHVANRMVRRVLLLSGAPTLLAMGVFVLSYMLMSQGVMRVEPIVTIGVSGVFFVLGLLGLSYGVLSASWDDAPGSLLGLEQFGANLQRLRASIRTMKRGG</sequence>
<evidence type="ECO:0000313" key="3">
    <source>
        <dbReference type="EMBL" id="MYG37660.1"/>
    </source>
</evidence>
<gene>
    <name evidence="3" type="ORF">F4162_01280</name>
</gene>
<accession>A0A6B1F2W4</accession>
<evidence type="ECO:0000256" key="1">
    <source>
        <dbReference type="SAM" id="MobiDB-lite"/>
    </source>
</evidence>
<feature type="compositionally biased region" description="Basic residues" evidence="1">
    <location>
        <begin position="21"/>
        <end position="32"/>
    </location>
</feature>
<keyword evidence="2" id="KW-0472">Membrane</keyword>
<feature type="transmembrane region" description="Helical" evidence="2">
    <location>
        <begin position="91"/>
        <end position="113"/>
    </location>
</feature>
<feature type="transmembrane region" description="Helical" evidence="2">
    <location>
        <begin position="59"/>
        <end position="79"/>
    </location>
</feature>
<comment type="caution">
    <text evidence="3">The sequence shown here is derived from an EMBL/GenBank/DDBJ whole genome shotgun (WGS) entry which is preliminary data.</text>
</comment>
<evidence type="ECO:0000256" key="2">
    <source>
        <dbReference type="SAM" id="Phobius"/>
    </source>
</evidence>
<keyword evidence="2" id="KW-0812">Transmembrane</keyword>
<feature type="region of interest" description="Disordered" evidence="1">
    <location>
        <begin position="1"/>
        <end position="48"/>
    </location>
</feature>
<dbReference type="Pfam" id="PF11947">
    <property type="entry name" value="DUF3464"/>
    <property type="match status" value="1"/>
</dbReference>
<dbReference type="PANTHER" id="PTHR34575:SF1">
    <property type="entry name" value="PROTEIN PAM68, CHLOROPLASTIC"/>
    <property type="match status" value="1"/>
</dbReference>
<keyword evidence="2" id="KW-1133">Transmembrane helix</keyword>